<comment type="caution">
    <text evidence="1">The sequence shown here is derived from an EMBL/GenBank/DDBJ whole genome shotgun (WGS) entry which is preliminary data.</text>
</comment>
<evidence type="ECO:0000313" key="1">
    <source>
        <dbReference type="EMBL" id="KAI9274763.1"/>
    </source>
</evidence>
<dbReference type="SUPFAM" id="SSF52047">
    <property type="entry name" value="RNI-like"/>
    <property type="match status" value="1"/>
</dbReference>
<organism evidence="1 2">
    <name type="scientific">Phascolomyces articulosus</name>
    <dbReference type="NCBI Taxonomy" id="60185"/>
    <lineage>
        <taxon>Eukaryota</taxon>
        <taxon>Fungi</taxon>
        <taxon>Fungi incertae sedis</taxon>
        <taxon>Mucoromycota</taxon>
        <taxon>Mucoromycotina</taxon>
        <taxon>Mucoromycetes</taxon>
        <taxon>Mucorales</taxon>
        <taxon>Lichtheimiaceae</taxon>
        <taxon>Phascolomyces</taxon>
    </lineage>
</organism>
<protein>
    <recommendedName>
        <fullName evidence="3">F-box domain-containing protein</fullName>
    </recommendedName>
</protein>
<reference evidence="1" key="2">
    <citation type="submission" date="2023-02" db="EMBL/GenBank/DDBJ databases">
        <authorList>
            <consortium name="DOE Joint Genome Institute"/>
            <person name="Mondo S.J."/>
            <person name="Chang Y."/>
            <person name="Wang Y."/>
            <person name="Ahrendt S."/>
            <person name="Andreopoulos W."/>
            <person name="Barry K."/>
            <person name="Beard J."/>
            <person name="Benny G.L."/>
            <person name="Blankenship S."/>
            <person name="Bonito G."/>
            <person name="Cuomo C."/>
            <person name="Desiro A."/>
            <person name="Gervers K.A."/>
            <person name="Hundley H."/>
            <person name="Kuo A."/>
            <person name="LaButti K."/>
            <person name="Lang B.F."/>
            <person name="Lipzen A."/>
            <person name="O'Donnell K."/>
            <person name="Pangilinan J."/>
            <person name="Reynolds N."/>
            <person name="Sandor L."/>
            <person name="Smith M.W."/>
            <person name="Tsang A."/>
            <person name="Grigoriev I.V."/>
            <person name="Stajich J.E."/>
            <person name="Spatafora J.W."/>
        </authorList>
    </citation>
    <scope>NUCLEOTIDE SEQUENCE</scope>
    <source>
        <strain evidence="1">RSA 2281</strain>
    </source>
</reference>
<dbReference type="AlphaFoldDB" id="A0AAD5PK54"/>
<proteinExistence type="predicted"/>
<dbReference type="Proteomes" id="UP001209540">
    <property type="component" value="Unassembled WGS sequence"/>
</dbReference>
<evidence type="ECO:0000313" key="2">
    <source>
        <dbReference type="Proteomes" id="UP001209540"/>
    </source>
</evidence>
<name>A0AAD5PK54_9FUNG</name>
<dbReference type="InterPro" id="IPR032675">
    <property type="entry name" value="LRR_dom_sf"/>
</dbReference>
<keyword evidence="2" id="KW-1185">Reference proteome</keyword>
<evidence type="ECO:0008006" key="3">
    <source>
        <dbReference type="Google" id="ProtNLM"/>
    </source>
</evidence>
<gene>
    <name evidence="1" type="ORF">BDA99DRAFT_568915</name>
</gene>
<accession>A0AAD5PK54</accession>
<dbReference type="Gene3D" id="3.80.10.10">
    <property type="entry name" value="Ribonuclease Inhibitor"/>
    <property type="match status" value="2"/>
</dbReference>
<sequence length="648" mass="74525">MTTAVSGGKLTTYKTIDQEIKETLQTIKNDPRNSTFYYIHAAKLYSCQGQQQEAISILNQGITMVTQHDKDALLLLKQQLAIVTERSERYIDFISQSPYEIVFTIIYYLVDDQESRFTCLDVCRAWRSKFLDHATKLWPSLDLHGTPPRKNLLKVLPIISKYVKNLRMYPGARGVEYNHHSYVTDALSIIGKQLTELDICVGKATNISLQQVLFQCPRLLSIKLNVHSSIGNRFMPITGAFTSLLTRIELIARRELIPISEIEPLFDYTPHLRHLILYKFSSQTNFLTVLGNRCPELAEIRVAGREYNSTEEQLHRRSRPPITSKSNETKQGGLQCLELHIFYVTSIIPFADRWKKSRHSLKKVSLFPSAVYGITPTLEDWQPLSSCTMYNLSVFSILNPCESFFKHLPSILLCFPALESLYLNFPMRPRRFSKLVYDKSDATTFDSMFDVIAQLKKLTKLHISYAYLGSQGFKQFLSKMMMQEYTNTVQNNTSSGGGGLRNLKITRCEGFDISLLSDIAMIHSLESLSLIDFFDSWVGEPVDDALIKDFQEALITVVTSLPKLSKLDLNLVPLMFNTVEVMMNCQYLDYLFLGRSISYHECKRDDVRIFYINIIGVVNCIKFMRVYKPPQQHYISLLEILRMLQYDT</sequence>
<dbReference type="EMBL" id="JAIXMP010000004">
    <property type="protein sequence ID" value="KAI9274763.1"/>
    <property type="molecule type" value="Genomic_DNA"/>
</dbReference>
<reference evidence="1" key="1">
    <citation type="journal article" date="2022" name="IScience">
        <title>Evolution of zygomycete secretomes and the origins of terrestrial fungal ecologies.</title>
        <authorList>
            <person name="Chang Y."/>
            <person name="Wang Y."/>
            <person name="Mondo S."/>
            <person name="Ahrendt S."/>
            <person name="Andreopoulos W."/>
            <person name="Barry K."/>
            <person name="Beard J."/>
            <person name="Benny G.L."/>
            <person name="Blankenship S."/>
            <person name="Bonito G."/>
            <person name="Cuomo C."/>
            <person name="Desiro A."/>
            <person name="Gervers K.A."/>
            <person name="Hundley H."/>
            <person name="Kuo A."/>
            <person name="LaButti K."/>
            <person name="Lang B.F."/>
            <person name="Lipzen A."/>
            <person name="O'Donnell K."/>
            <person name="Pangilinan J."/>
            <person name="Reynolds N."/>
            <person name="Sandor L."/>
            <person name="Smith M.E."/>
            <person name="Tsang A."/>
            <person name="Grigoriev I.V."/>
            <person name="Stajich J.E."/>
            <person name="Spatafora J.W."/>
        </authorList>
    </citation>
    <scope>NUCLEOTIDE SEQUENCE</scope>
    <source>
        <strain evidence="1">RSA 2281</strain>
    </source>
</reference>